<dbReference type="EMBL" id="BMPI01000093">
    <property type="protein sequence ID" value="GGM83610.1"/>
    <property type="molecule type" value="Genomic_DNA"/>
</dbReference>
<dbReference type="RefSeq" id="WP_190257268.1">
    <property type="nucleotide sequence ID" value="NZ_BMPI01000093.1"/>
</dbReference>
<keyword evidence="3" id="KW-1185">Reference proteome</keyword>
<dbReference type="Pfam" id="PF01965">
    <property type="entry name" value="DJ-1_PfpI"/>
    <property type="match status" value="1"/>
</dbReference>
<comment type="caution">
    <text evidence="2">The sequence shown here is derived from an EMBL/GenBank/DDBJ whole genome shotgun (WGS) entry which is preliminary data.</text>
</comment>
<reference evidence="2" key="1">
    <citation type="journal article" date="2014" name="Int. J. Syst. Evol. Microbiol.">
        <title>Complete genome sequence of Corynebacterium casei LMG S-19264T (=DSM 44701T), isolated from a smear-ripened cheese.</title>
        <authorList>
            <consortium name="US DOE Joint Genome Institute (JGI-PGF)"/>
            <person name="Walter F."/>
            <person name="Albersmeier A."/>
            <person name="Kalinowski J."/>
            <person name="Ruckert C."/>
        </authorList>
    </citation>
    <scope>NUCLEOTIDE SEQUENCE</scope>
    <source>
        <strain evidence="2">JCM 19831</strain>
    </source>
</reference>
<evidence type="ECO:0000313" key="2">
    <source>
        <dbReference type="EMBL" id="GGM83610.1"/>
    </source>
</evidence>
<gene>
    <name evidence="2" type="ORF">GCM10007977_101250</name>
</gene>
<sequence length="142" mass="15259">MTLSNRSIVVFAFDGYQELEFWYPVLRAREEGAEVKVVGPGEGPCESHLGYPVLGDTVPDEVVSEDVDALVVPGTVAGRPAVSDEQVSLLRRLRAAEVPIFASGSGAHLVRELVLDVDPDRVAVDADALPAMFTRLRTELAG</sequence>
<feature type="domain" description="DJ-1/PfpI" evidence="1">
    <location>
        <begin position="7"/>
        <end position="107"/>
    </location>
</feature>
<dbReference type="InterPro" id="IPR029062">
    <property type="entry name" value="Class_I_gatase-like"/>
</dbReference>
<organism evidence="2 3">
    <name type="scientific">Dactylosporangium sucinum</name>
    <dbReference type="NCBI Taxonomy" id="1424081"/>
    <lineage>
        <taxon>Bacteria</taxon>
        <taxon>Bacillati</taxon>
        <taxon>Actinomycetota</taxon>
        <taxon>Actinomycetes</taxon>
        <taxon>Micromonosporales</taxon>
        <taxon>Micromonosporaceae</taxon>
        <taxon>Dactylosporangium</taxon>
    </lineage>
</organism>
<protein>
    <recommendedName>
        <fullName evidence="1">DJ-1/PfpI domain-containing protein</fullName>
    </recommendedName>
</protein>
<reference evidence="2" key="2">
    <citation type="submission" date="2020-09" db="EMBL/GenBank/DDBJ databases">
        <authorList>
            <person name="Sun Q."/>
            <person name="Ohkuma M."/>
        </authorList>
    </citation>
    <scope>NUCLEOTIDE SEQUENCE</scope>
    <source>
        <strain evidence="2">JCM 19831</strain>
    </source>
</reference>
<name>A0A917UET1_9ACTN</name>
<evidence type="ECO:0000259" key="1">
    <source>
        <dbReference type="Pfam" id="PF01965"/>
    </source>
</evidence>
<dbReference type="AlphaFoldDB" id="A0A917UET1"/>
<evidence type="ECO:0000313" key="3">
    <source>
        <dbReference type="Proteomes" id="UP000642070"/>
    </source>
</evidence>
<dbReference type="SUPFAM" id="SSF52317">
    <property type="entry name" value="Class I glutamine amidotransferase-like"/>
    <property type="match status" value="1"/>
</dbReference>
<dbReference type="InterPro" id="IPR002818">
    <property type="entry name" value="DJ-1/PfpI"/>
</dbReference>
<proteinExistence type="predicted"/>
<accession>A0A917UET1</accession>
<dbReference type="Proteomes" id="UP000642070">
    <property type="component" value="Unassembled WGS sequence"/>
</dbReference>
<dbReference type="Gene3D" id="3.40.50.880">
    <property type="match status" value="1"/>
</dbReference>